<organism evidence="2 3">
    <name type="scientific">Moraxella catarrhalis</name>
    <name type="common">Branhamella catarrhalis</name>
    <dbReference type="NCBI Taxonomy" id="480"/>
    <lineage>
        <taxon>Bacteria</taxon>
        <taxon>Pseudomonadati</taxon>
        <taxon>Pseudomonadota</taxon>
        <taxon>Gammaproteobacteria</taxon>
        <taxon>Moraxellales</taxon>
        <taxon>Moraxellaceae</taxon>
        <taxon>Moraxella</taxon>
    </lineage>
</organism>
<feature type="transmembrane region" description="Helical" evidence="1">
    <location>
        <begin position="21"/>
        <end position="38"/>
    </location>
</feature>
<dbReference type="EMBL" id="LXHC01000006">
    <property type="protein sequence ID" value="OAU97611.1"/>
    <property type="molecule type" value="Genomic_DNA"/>
</dbReference>
<evidence type="ECO:0000313" key="2">
    <source>
        <dbReference type="EMBL" id="OAU97611.1"/>
    </source>
</evidence>
<accession>A0A198UMM9</accession>
<keyword evidence="1" id="KW-0812">Transmembrane</keyword>
<evidence type="ECO:0000313" key="3">
    <source>
        <dbReference type="Proteomes" id="UP000078228"/>
    </source>
</evidence>
<feature type="transmembrane region" description="Helical" evidence="1">
    <location>
        <begin position="44"/>
        <end position="63"/>
    </location>
</feature>
<reference evidence="2 3" key="1">
    <citation type="journal article" date="2016" name="Genome Biol. Evol.">
        <title>Comparative Genomic Analyses of the Moraxella catarrhalis Serosensitive and Seroresistant Lineages Demonstrate Their Independent Evolution.</title>
        <authorList>
            <person name="Earl J.P."/>
            <person name="de Vries S.P."/>
            <person name="Ahmed A."/>
            <person name="Powell E."/>
            <person name="Schultz M.P."/>
            <person name="Hermans P.W."/>
            <person name="Hill D.J."/>
            <person name="Zhou Z."/>
            <person name="Constantinidou C.I."/>
            <person name="Hu F.Z."/>
            <person name="Bootsma H.J."/>
            <person name="Ehrlich G.D."/>
        </authorList>
    </citation>
    <scope>NUCLEOTIDE SEQUENCE [LARGE SCALE GENOMIC DNA]</scope>
    <source>
        <strain evidence="2 3">Z7542</strain>
    </source>
</reference>
<gene>
    <name evidence="2" type="ORF">AO384_0647</name>
</gene>
<sequence>MLTVDGDGVIITLNGQAKDPLFWWSIVLLVCGLIVAVICFTAPVSIAIGALFLFAVQIFAFNIQRQKAKSRHMFSQGQLRLTPKRFEINNKALTLSQSATVTAKDGEITVIDRGIEYRFTGFGDVREVKVAEQLLLGKSVQANQVTIKLAET</sequence>
<keyword evidence="3" id="KW-1185">Reference proteome</keyword>
<dbReference type="RefSeq" id="WP_064610886.1">
    <property type="nucleotide sequence ID" value="NZ_LXHB01000061.1"/>
</dbReference>
<proteinExistence type="predicted"/>
<dbReference type="Proteomes" id="UP000078228">
    <property type="component" value="Unassembled WGS sequence"/>
</dbReference>
<evidence type="ECO:0000256" key="1">
    <source>
        <dbReference type="SAM" id="Phobius"/>
    </source>
</evidence>
<dbReference type="PATRIC" id="fig|480.237.peg.303"/>
<keyword evidence="1" id="KW-0472">Membrane</keyword>
<keyword evidence="1" id="KW-1133">Transmembrane helix</keyword>
<dbReference type="OrthoDB" id="6660401at2"/>
<comment type="caution">
    <text evidence="2">The sequence shown here is derived from an EMBL/GenBank/DDBJ whole genome shotgun (WGS) entry which is preliminary data.</text>
</comment>
<protein>
    <submittedName>
        <fullName evidence="2">Uncharacterized protein</fullName>
    </submittedName>
</protein>
<name>A0A198UMM9_MORCA</name>
<dbReference type="AlphaFoldDB" id="A0A198UMM9"/>